<keyword evidence="10" id="KW-1185">Reference proteome</keyword>
<sequence length="428" mass="46455">MANSHLHLNYEREDGDNHKSYLSPGGTRGMAISIVFTSLAACFVLARAYTRTKLMKRMEANDWMVVIALILSFTFMSFYIVEALNGMGMHRADLPTPILFKQMKFFWISIPFYNAALLCAKASILMQYFRVFPSRGMRHTCWIMIGILATYGSWAVVSAFLNCVPVAKFWNPSIPGYCLSQKGLWFSNACMHIATDLAILIIPIPALSALELPRRQRVALISILGLGGFVCVTSICRLVALKRISDSSDPTYDNVGAASWSAIECNTGIICACLPTLRPLISRLVPHFLSSVSASPNSPNYGQTPMSRGHTPTFWGGIDIGTVSTTITTHIDDLEYGTCEGDADRFMALRHGYAHAHVHAGRAGRAAQRSSSQPLISDGVCLGGAGGGGHGNGMGPMIVQETKEVTIKTEARTDLSSASSTDTAREGV</sequence>
<name>A0A0F8UYS2_9EURO</name>
<accession>A0A0F8UYS2</accession>
<gene>
    <name evidence="9" type="ORF">ARAM_002791</name>
</gene>
<feature type="transmembrane region" description="Helical" evidence="7">
    <location>
        <begin position="105"/>
        <end position="129"/>
    </location>
</feature>
<evidence type="ECO:0000256" key="1">
    <source>
        <dbReference type="ARBA" id="ARBA00004141"/>
    </source>
</evidence>
<evidence type="ECO:0000259" key="8">
    <source>
        <dbReference type="Pfam" id="PF20684"/>
    </source>
</evidence>
<evidence type="ECO:0000256" key="4">
    <source>
        <dbReference type="ARBA" id="ARBA00023136"/>
    </source>
</evidence>
<organism evidence="9 10">
    <name type="scientific">Aspergillus rambellii</name>
    <dbReference type="NCBI Taxonomy" id="308745"/>
    <lineage>
        <taxon>Eukaryota</taxon>
        <taxon>Fungi</taxon>
        <taxon>Dikarya</taxon>
        <taxon>Ascomycota</taxon>
        <taxon>Pezizomycotina</taxon>
        <taxon>Eurotiomycetes</taxon>
        <taxon>Eurotiomycetidae</taxon>
        <taxon>Eurotiales</taxon>
        <taxon>Aspergillaceae</taxon>
        <taxon>Aspergillus</taxon>
        <taxon>Aspergillus subgen. Nidulantes</taxon>
    </lineage>
</organism>
<reference evidence="9 10" key="1">
    <citation type="submission" date="2015-02" db="EMBL/GenBank/DDBJ databases">
        <title>Draft Genome Sequences of Two Closely-Related Aflatoxigenic Aspergillus Species Obtained from the Cote d'Ivoire.</title>
        <authorList>
            <person name="Moore G.G."/>
            <person name="Beltz S.B."/>
            <person name="Mack B.M."/>
        </authorList>
    </citation>
    <scope>NUCLEOTIDE SEQUENCE [LARGE SCALE GENOMIC DNA]</scope>
    <source>
        <strain evidence="9 10">SRRC1468</strain>
    </source>
</reference>
<feature type="region of interest" description="Disordered" evidence="6">
    <location>
        <begin position="409"/>
        <end position="428"/>
    </location>
</feature>
<dbReference type="Proteomes" id="UP000034291">
    <property type="component" value="Unassembled WGS sequence"/>
</dbReference>
<evidence type="ECO:0000256" key="2">
    <source>
        <dbReference type="ARBA" id="ARBA00022692"/>
    </source>
</evidence>
<evidence type="ECO:0000313" key="10">
    <source>
        <dbReference type="Proteomes" id="UP000034291"/>
    </source>
</evidence>
<proteinExistence type="inferred from homology"/>
<feature type="transmembrane region" description="Helical" evidence="7">
    <location>
        <begin position="62"/>
        <end position="81"/>
    </location>
</feature>
<evidence type="ECO:0000256" key="7">
    <source>
        <dbReference type="SAM" id="Phobius"/>
    </source>
</evidence>
<keyword evidence="2 7" id="KW-0812">Transmembrane</keyword>
<dbReference type="AlphaFoldDB" id="A0A0F8UYS2"/>
<feature type="transmembrane region" description="Helical" evidence="7">
    <location>
        <begin position="184"/>
        <end position="206"/>
    </location>
</feature>
<comment type="similarity">
    <text evidence="5">Belongs to the SAT4 family.</text>
</comment>
<evidence type="ECO:0000256" key="5">
    <source>
        <dbReference type="ARBA" id="ARBA00038359"/>
    </source>
</evidence>
<feature type="transmembrane region" description="Helical" evidence="7">
    <location>
        <begin position="141"/>
        <end position="164"/>
    </location>
</feature>
<dbReference type="InterPro" id="IPR049326">
    <property type="entry name" value="Rhodopsin_dom_fungi"/>
</dbReference>
<dbReference type="PANTHER" id="PTHR33048">
    <property type="entry name" value="PTH11-LIKE INTEGRAL MEMBRANE PROTEIN (AFU_ORTHOLOGUE AFUA_5G11245)"/>
    <property type="match status" value="1"/>
</dbReference>
<keyword evidence="3 7" id="KW-1133">Transmembrane helix</keyword>
<protein>
    <recommendedName>
        <fullName evidence="8">Rhodopsin domain-containing protein</fullName>
    </recommendedName>
</protein>
<evidence type="ECO:0000313" key="9">
    <source>
        <dbReference type="EMBL" id="KKK15951.1"/>
    </source>
</evidence>
<dbReference type="GO" id="GO:0016020">
    <property type="term" value="C:membrane"/>
    <property type="evidence" value="ECO:0007669"/>
    <property type="project" value="UniProtKB-SubCell"/>
</dbReference>
<dbReference type="PANTHER" id="PTHR33048:SF132">
    <property type="entry name" value="MEMBRANE PROTEIN, PUTATIVE (AFU_ORTHOLOGUE AFUA_6G07820)-RELATED"/>
    <property type="match status" value="1"/>
</dbReference>
<comment type="subcellular location">
    <subcellularLocation>
        <location evidence="1">Membrane</location>
        <topology evidence="1">Multi-pass membrane protein</topology>
    </subcellularLocation>
</comment>
<dbReference type="STRING" id="308745.A0A0F8UYS2"/>
<feature type="transmembrane region" description="Helical" evidence="7">
    <location>
        <begin position="218"/>
        <end position="240"/>
    </location>
</feature>
<dbReference type="EMBL" id="JZBS01003143">
    <property type="protein sequence ID" value="KKK15951.1"/>
    <property type="molecule type" value="Genomic_DNA"/>
</dbReference>
<keyword evidence="4 7" id="KW-0472">Membrane</keyword>
<dbReference type="OrthoDB" id="444631at2759"/>
<feature type="transmembrane region" description="Helical" evidence="7">
    <location>
        <begin position="30"/>
        <end position="50"/>
    </location>
</feature>
<evidence type="ECO:0000256" key="3">
    <source>
        <dbReference type="ARBA" id="ARBA00022989"/>
    </source>
</evidence>
<feature type="domain" description="Rhodopsin" evidence="8">
    <location>
        <begin position="46"/>
        <end position="283"/>
    </location>
</feature>
<dbReference type="Pfam" id="PF20684">
    <property type="entry name" value="Fung_rhodopsin"/>
    <property type="match status" value="1"/>
</dbReference>
<dbReference type="InterPro" id="IPR052337">
    <property type="entry name" value="SAT4-like"/>
</dbReference>
<evidence type="ECO:0000256" key="6">
    <source>
        <dbReference type="SAM" id="MobiDB-lite"/>
    </source>
</evidence>
<comment type="caution">
    <text evidence="9">The sequence shown here is derived from an EMBL/GenBank/DDBJ whole genome shotgun (WGS) entry which is preliminary data.</text>
</comment>